<evidence type="ECO:0000259" key="10">
    <source>
        <dbReference type="PROSITE" id="PS50263"/>
    </source>
</evidence>
<dbReference type="EMBL" id="JADCKQ010000008">
    <property type="protein sequence ID" value="MBI1494273.1"/>
    <property type="molecule type" value="Genomic_DNA"/>
</dbReference>
<dbReference type="AlphaFoldDB" id="A0A8J7IJI7"/>
<dbReference type="PANTHER" id="PTHR38686">
    <property type="entry name" value="APOLIPOPROTEIN N-ACYLTRANSFERASE"/>
    <property type="match status" value="1"/>
</dbReference>
<evidence type="ECO:0000256" key="7">
    <source>
        <dbReference type="ARBA" id="ARBA00023136"/>
    </source>
</evidence>
<feature type="transmembrane region" description="Helical" evidence="9">
    <location>
        <begin position="92"/>
        <end position="114"/>
    </location>
</feature>
<comment type="similarity">
    <text evidence="2 9">Belongs to the CN hydrolase family. Apolipoprotein N-acyltransferase subfamily.</text>
</comment>
<dbReference type="GO" id="GO:0016410">
    <property type="term" value="F:N-acyltransferase activity"/>
    <property type="evidence" value="ECO:0007669"/>
    <property type="project" value="UniProtKB-UniRule"/>
</dbReference>
<evidence type="ECO:0000256" key="1">
    <source>
        <dbReference type="ARBA" id="ARBA00004651"/>
    </source>
</evidence>
<comment type="pathway">
    <text evidence="9">Protein modification; lipoprotein biosynthesis (N-acyl transfer).</text>
</comment>
<keyword evidence="3 9" id="KW-1003">Cell membrane</keyword>
<dbReference type="InterPro" id="IPR003010">
    <property type="entry name" value="C-N_Hydrolase"/>
</dbReference>
<dbReference type="CDD" id="cd07571">
    <property type="entry name" value="ALP_N-acyl_transferase"/>
    <property type="match status" value="1"/>
</dbReference>
<dbReference type="InterPro" id="IPR036526">
    <property type="entry name" value="C-N_Hydrolase_sf"/>
</dbReference>
<dbReference type="GO" id="GO:0042158">
    <property type="term" value="P:lipoprotein biosynthetic process"/>
    <property type="evidence" value="ECO:0007669"/>
    <property type="project" value="UniProtKB-UniRule"/>
</dbReference>
<comment type="catalytic activity">
    <reaction evidence="9">
        <text>N-terminal S-1,2-diacyl-sn-glyceryl-L-cysteinyl-[lipoprotein] + a glycerophospholipid = N-acyl-S-1,2-diacyl-sn-glyceryl-L-cysteinyl-[lipoprotein] + a 2-acyl-sn-glycero-3-phospholipid + H(+)</text>
        <dbReference type="Rhea" id="RHEA:48228"/>
        <dbReference type="Rhea" id="RHEA-COMP:14681"/>
        <dbReference type="Rhea" id="RHEA-COMP:14684"/>
        <dbReference type="ChEBI" id="CHEBI:15378"/>
        <dbReference type="ChEBI" id="CHEBI:136912"/>
        <dbReference type="ChEBI" id="CHEBI:140656"/>
        <dbReference type="ChEBI" id="CHEBI:140657"/>
        <dbReference type="ChEBI" id="CHEBI:140660"/>
        <dbReference type="EC" id="2.3.1.269"/>
    </reaction>
</comment>
<comment type="caution">
    <text evidence="11">The sequence shown here is derived from an EMBL/GenBank/DDBJ whole genome shotgun (WGS) entry which is preliminary data.</text>
</comment>
<comment type="function">
    <text evidence="9">Catalyzes the phospholipid dependent N-acylation of the N-terminal cysteine of apolipoprotein, the last step in lipoprotein maturation.</text>
</comment>
<dbReference type="GO" id="GO:0005886">
    <property type="term" value="C:plasma membrane"/>
    <property type="evidence" value="ECO:0007669"/>
    <property type="project" value="UniProtKB-SubCell"/>
</dbReference>
<dbReference type="UniPathway" id="UPA00666"/>
<evidence type="ECO:0000256" key="8">
    <source>
        <dbReference type="ARBA" id="ARBA00023315"/>
    </source>
</evidence>
<dbReference type="EC" id="2.3.1.269" evidence="9"/>
<dbReference type="Pfam" id="PF00795">
    <property type="entry name" value="CN_hydrolase"/>
    <property type="match status" value="1"/>
</dbReference>
<keyword evidence="8 9" id="KW-0012">Acyltransferase</keyword>
<organism evidence="11 12">
    <name type="scientific">Halocynthiibacter styelae</name>
    <dbReference type="NCBI Taxonomy" id="2761955"/>
    <lineage>
        <taxon>Bacteria</taxon>
        <taxon>Pseudomonadati</taxon>
        <taxon>Pseudomonadota</taxon>
        <taxon>Alphaproteobacteria</taxon>
        <taxon>Rhodobacterales</taxon>
        <taxon>Paracoccaceae</taxon>
        <taxon>Halocynthiibacter</taxon>
    </lineage>
</organism>
<dbReference type="Proteomes" id="UP000640583">
    <property type="component" value="Unassembled WGS sequence"/>
</dbReference>
<feature type="transmembrane region" description="Helical" evidence="9">
    <location>
        <begin position="61"/>
        <end position="80"/>
    </location>
</feature>
<feature type="transmembrane region" description="Helical" evidence="9">
    <location>
        <begin position="194"/>
        <end position="215"/>
    </location>
</feature>
<accession>A0A8J7IJI7</accession>
<feature type="transmembrane region" description="Helical" evidence="9">
    <location>
        <begin position="486"/>
        <end position="503"/>
    </location>
</feature>
<dbReference type="NCBIfam" id="TIGR00546">
    <property type="entry name" value="lnt"/>
    <property type="match status" value="1"/>
</dbReference>
<feature type="transmembrane region" description="Helical" evidence="9">
    <location>
        <begin position="12"/>
        <end position="30"/>
    </location>
</feature>
<evidence type="ECO:0000256" key="5">
    <source>
        <dbReference type="ARBA" id="ARBA00022692"/>
    </source>
</evidence>
<proteinExistence type="inferred from homology"/>
<feature type="domain" description="CN hydrolase" evidence="10">
    <location>
        <begin position="230"/>
        <end position="471"/>
    </location>
</feature>
<keyword evidence="12" id="KW-1185">Reference proteome</keyword>
<dbReference type="PANTHER" id="PTHR38686:SF1">
    <property type="entry name" value="APOLIPOPROTEIN N-ACYLTRANSFERASE"/>
    <property type="match status" value="1"/>
</dbReference>
<keyword evidence="7 9" id="KW-0472">Membrane</keyword>
<name>A0A8J7IJI7_9RHOB</name>
<dbReference type="Gene3D" id="3.60.110.10">
    <property type="entry name" value="Carbon-nitrogen hydrolase"/>
    <property type="match status" value="1"/>
</dbReference>
<comment type="subcellular location">
    <subcellularLocation>
        <location evidence="1 9">Cell membrane</location>
        <topology evidence="1 9">Multi-pass membrane protein</topology>
    </subcellularLocation>
</comment>
<evidence type="ECO:0000313" key="11">
    <source>
        <dbReference type="EMBL" id="MBI1494273.1"/>
    </source>
</evidence>
<dbReference type="InterPro" id="IPR045378">
    <property type="entry name" value="LNT_N"/>
</dbReference>
<dbReference type="RefSeq" id="WP_228849050.1">
    <property type="nucleotide sequence ID" value="NZ_JADCKQ010000008.1"/>
</dbReference>
<feature type="transmembrane region" description="Helical" evidence="9">
    <location>
        <begin position="164"/>
        <end position="187"/>
    </location>
</feature>
<dbReference type="InterPro" id="IPR004563">
    <property type="entry name" value="Apolipo_AcylTrfase"/>
</dbReference>
<dbReference type="PROSITE" id="PS50263">
    <property type="entry name" value="CN_HYDROLASE"/>
    <property type="match status" value="1"/>
</dbReference>
<protein>
    <recommendedName>
        <fullName evidence="9">Apolipoprotein N-acyltransferase</fullName>
        <shortName evidence="9">ALP N-acyltransferase</shortName>
        <ecNumber evidence="9">2.3.1.269</ecNumber>
    </recommendedName>
</protein>
<evidence type="ECO:0000256" key="4">
    <source>
        <dbReference type="ARBA" id="ARBA00022679"/>
    </source>
</evidence>
<evidence type="ECO:0000313" key="12">
    <source>
        <dbReference type="Proteomes" id="UP000640583"/>
    </source>
</evidence>
<evidence type="ECO:0000256" key="3">
    <source>
        <dbReference type="ARBA" id="ARBA00022475"/>
    </source>
</evidence>
<evidence type="ECO:0000256" key="6">
    <source>
        <dbReference type="ARBA" id="ARBA00022989"/>
    </source>
</evidence>
<gene>
    <name evidence="9 11" type="primary">lnt</name>
    <name evidence="11" type="ORF">H1D41_11550</name>
</gene>
<feature type="transmembrane region" description="Helical" evidence="9">
    <location>
        <begin position="36"/>
        <end position="54"/>
    </location>
</feature>
<keyword evidence="4 9" id="KW-0808">Transferase</keyword>
<dbReference type="Pfam" id="PF20154">
    <property type="entry name" value="LNT_N"/>
    <property type="match status" value="1"/>
</dbReference>
<feature type="transmembrane region" description="Helical" evidence="9">
    <location>
        <begin position="126"/>
        <end position="144"/>
    </location>
</feature>
<dbReference type="SUPFAM" id="SSF56317">
    <property type="entry name" value="Carbon-nitrogen hydrolase"/>
    <property type="match status" value="1"/>
</dbReference>
<evidence type="ECO:0000256" key="9">
    <source>
        <dbReference type="HAMAP-Rule" id="MF_01148"/>
    </source>
</evidence>
<dbReference type="HAMAP" id="MF_01148">
    <property type="entry name" value="Lnt"/>
    <property type="match status" value="1"/>
</dbReference>
<reference evidence="11" key="1">
    <citation type="submission" date="2020-10" db="EMBL/GenBank/DDBJ databases">
        <title>Paenihalocynthiibacter styelae gen. nov., sp. nov., isolated from stalked sea squirt Styela clava.</title>
        <authorList>
            <person name="Kim Y.-O."/>
            <person name="Yoon J.-H."/>
        </authorList>
    </citation>
    <scope>NUCLEOTIDE SEQUENCE</scope>
    <source>
        <strain evidence="11">MYP1-1</strain>
    </source>
</reference>
<sequence length="508" mass="55551">MQKLMALFGGLTGRRAIFATFLTGALMALGHAPWGLWPLTLVGFVVLAMLLEAADTPRTALWRGWGAGGGYFAVSLSWIVEPFFVDIARHGWMAPFAIFLMAGGLAIFWAVSFWGARKLAGQKRAALALCVTLPLAELLRAYVFTGFPWAMPAYIWVDLAPMQLVSLIGPHGLNVLTVLMTAGVWGASGISRNAAFVLGVAVWGVAPVVSGYLTWDAVPVSDERPLIRLLQPNAPQHLKWDPEWVSVFYDRNLAFTADPGAQGRPDLIVWPETSVPVRLSEEEYGMQLLRDAANGVPVLFGIGHARDEGFYNSIVHMNAEGGLDQSYDKRHLVPFGEYVPFGDVMAQFGIYGLAANQRYGFTAGAEAKLFDLGPLGQALPLICYEAVFPQDVNAAPDGADWILQITNDAWFGQISGPWQHLVQAQFRAVEQGKPLVRVANTGVTAMIDPYGTITAQLPFATEGFLDAYLPEARSETLYRSTGDRPVFLFLLFFGCVLIFLRQLRAKHG</sequence>
<evidence type="ECO:0000256" key="2">
    <source>
        <dbReference type="ARBA" id="ARBA00010065"/>
    </source>
</evidence>
<keyword evidence="6 9" id="KW-1133">Transmembrane helix</keyword>
<keyword evidence="5 9" id="KW-0812">Transmembrane</keyword>